<organism evidence="1 2">
    <name type="scientific">Candidatus Erwinia dacicola</name>
    <dbReference type="NCBI Taxonomy" id="252393"/>
    <lineage>
        <taxon>Bacteria</taxon>
        <taxon>Pseudomonadati</taxon>
        <taxon>Pseudomonadota</taxon>
        <taxon>Gammaproteobacteria</taxon>
        <taxon>Enterobacterales</taxon>
        <taxon>Erwiniaceae</taxon>
        <taxon>Erwinia</taxon>
    </lineage>
</organism>
<dbReference type="EMBL" id="LJAM02000091">
    <property type="protein sequence ID" value="RAP71834.1"/>
    <property type="molecule type" value="Genomic_DNA"/>
</dbReference>
<evidence type="ECO:0000313" key="2">
    <source>
        <dbReference type="Proteomes" id="UP000244334"/>
    </source>
</evidence>
<name>A0A328TVM0_9GAMM</name>
<keyword evidence="2" id="KW-1185">Reference proteome</keyword>
<evidence type="ECO:0000313" key="1">
    <source>
        <dbReference type="EMBL" id="RAP71834.1"/>
    </source>
</evidence>
<proteinExistence type="predicted"/>
<sequence length="47" mass="4783">NSGISLPSPDLCNSAAVTVFHFLSLCAGCAAVFRGQLGCQCGHCVNL</sequence>
<dbReference type="Proteomes" id="UP000244334">
    <property type="component" value="Unassembled WGS sequence"/>
</dbReference>
<accession>A0A328TVM0</accession>
<gene>
    <name evidence="1" type="ORF">ACZ87_01345</name>
</gene>
<comment type="caution">
    <text evidence="1">The sequence shown here is derived from an EMBL/GenBank/DDBJ whole genome shotgun (WGS) entry which is preliminary data.</text>
</comment>
<feature type="non-terminal residue" evidence="1">
    <location>
        <position position="1"/>
    </location>
</feature>
<protein>
    <submittedName>
        <fullName evidence="1">Uncharacterized protein</fullName>
    </submittedName>
</protein>
<reference evidence="1" key="1">
    <citation type="submission" date="2018-04" db="EMBL/GenBank/DDBJ databases">
        <title>Genomes of the Obligate Erwinia dacicola and Facultative Enterobacter sp. OLF Endosymbionts of the Olive Fruit fly, Bactrocera oleae.</title>
        <authorList>
            <person name="Estes A.M."/>
            <person name="Hearn D.J."/>
            <person name="Agarwal S."/>
            <person name="Pierson E.A."/>
            <person name="Dunning-Hotopp J.C."/>
        </authorList>
    </citation>
    <scope>NUCLEOTIDE SEQUENCE [LARGE SCALE GENOMIC DNA]</scope>
    <source>
        <strain evidence="1">Oroville</strain>
    </source>
</reference>
<dbReference type="AlphaFoldDB" id="A0A328TVM0"/>